<sequence length="1272" mass="133001">MPCAAEEGLRAVKDSAFFGGFTIMVLYWVELQRTVARVSSVERLRPWLYAIMVVYVAVRSLQSVANLAIQEPRAVYQVANGVTVALYGGMLVAATLFGCRLRCQMGSMRGGGAAVQAKLSRLTRFIASEVVVMTAFLAVVGIRRFLFGWAEAEDPWLWFWLKVVEKVFEFAAIALVLATPRPIAVASYDMASSSLDAAALVGSHVVRHRVRFAPFFEPFDPLRRRRVTMEQAVRALASAGMEVPPGMAAALKPWAAPDGTLLYLDFLADVARALGEPPALEARPDFDSTSTGRLDASVRASGTMKGAAPDLSPQQSRDAHAALQRIAAVARARSVHLPSFLRQFDHSGKGVVTPSQLDRALSAALPATTAADRAALTRAFTWDAGSSSARVSARDLAAAVHAEAGDADDGSGSAAPRGAGAGSFHATAPGQGPAAPHPGLRLSGARRTGGGGGGGGGRTGSASGTESKEAEELPPAAAAALAAVRRQALERRVRLRDGFVDFDPLHRGSVTLAQFVRAIAALPFAGVSAAAIEALGRAFPDDRVSASAEPRVDYATVCDRVELAFGAAPGAAKDPTAEPPAYGAAAGLRTLPGVTAGSVFAEAARPAPQLSAEEEEALDRALRAIRVRVQQRRVELVGVFKDYDRTHEEHVTASQFLRALRTLGLLPERKDEVAALLAAFQGAGTTRESRVNWRAFRDAVDDAVMEDATRQRQAEARGRAQAEGARRQARLAAAGTAPSDARLLLARLKQWAVRDNVRVGEFLRDADPLRRGAVSAAVAVAALSAAGFQVRAGDEASLVKAYPAPGAGLDAAGRPLLDWRALEGDVEAAFGPRGLEAMPDADVAALRADALLSTATLQGREAELGVRPPAEDASATLGRFTRGAGALATPAAMLAASAAASDGAGERLSPAQARELAAAMAAAGRWASTRRVDVAPFFLGYDKHHRGLLPEPQARRCVSTLGLPLSGRALELACTAFASRGSDGRSDFSWAWLAAALEAPEAVVAALPPPGATLTKAGAVEAAGHAPASGAGTSAHAGGAAGPPLGLTLEAAAATGRQQGRTEAGLQRALEEVRRRCAARLLSLKEHFAAHDRLNHGTVSAVKMRAALATAGLSDLGPQTLAALEAGFRCDADAAMVDWRDLVEAVEGGGRQAAGLEKDPLATLTSHGPTRRLADGDVADSSAVEAASGAIAEVARAMRQRRVDLKSKLMDFDRQRRGTLPACRFKSVLASEFRTLPPKDMDLLAAAFASLDAKGMVAWRPFLAMVDSGESP</sequence>
<feature type="transmembrane region" description="Helical" evidence="2">
    <location>
        <begin position="47"/>
        <end position="69"/>
    </location>
</feature>
<dbReference type="InterPro" id="IPR011992">
    <property type="entry name" value="EF-hand-dom_pair"/>
</dbReference>
<dbReference type="AlphaFoldDB" id="A0A5A8D245"/>
<dbReference type="Gene3D" id="1.10.238.10">
    <property type="entry name" value="EF-hand"/>
    <property type="match status" value="1"/>
</dbReference>
<feature type="transmembrane region" description="Helical" evidence="2">
    <location>
        <begin position="16"/>
        <end position="35"/>
    </location>
</feature>
<evidence type="ECO:0000256" key="2">
    <source>
        <dbReference type="SAM" id="Phobius"/>
    </source>
</evidence>
<keyword evidence="2" id="KW-0812">Transmembrane</keyword>
<dbReference type="EMBL" id="VLTL01000138">
    <property type="protein sequence ID" value="KAA0159039.1"/>
    <property type="molecule type" value="Genomic_DNA"/>
</dbReference>
<feature type="compositionally biased region" description="Gly residues" evidence="1">
    <location>
        <begin position="447"/>
        <end position="459"/>
    </location>
</feature>
<dbReference type="SUPFAM" id="SSF47473">
    <property type="entry name" value="EF-hand"/>
    <property type="match status" value="2"/>
</dbReference>
<organism evidence="3 4">
    <name type="scientific">Cafeteria roenbergensis</name>
    <name type="common">Marine flagellate</name>
    <dbReference type="NCBI Taxonomy" id="33653"/>
    <lineage>
        <taxon>Eukaryota</taxon>
        <taxon>Sar</taxon>
        <taxon>Stramenopiles</taxon>
        <taxon>Bigyra</taxon>
        <taxon>Opalozoa</taxon>
        <taxon>Bicosoecida</taxon>
        <taxon>Cafeteriaceae</taxon>
        <taxon>Cafeteria</taxon>
    </lineage>
</organism>
<proteinExistence type="predicted"/>
<feature type="region of interest" description="Disordered" evidence="1">
    <location>
        <begin position="404"/>
        <end position="474"/>
    </location>
</feature>
<name>A0A5A8D245_CAFRO</name>
<evidence type="ECO:0000313" key="3">
    <source>
        <dbReference type="EMBL" id="KAA0159039.1"/>
    </source>
</evidence>
<dbReference type="Proteomes" id="UP000324907">
    <property type="component" value="Unassembled WGS sequence"/>
</dbReference>
<evidence type="ECO:0000256" key="1">
    <source>
        <dbReference type="SAM" id="MobiDB-lite"/>
    </source>
</evidence>
<evidence type="ECO:0000313" key="4">
    <source>
        <dbReference type="Proteomes" id="UP000324907"/>
    </source>
</evidence>
<comment type="caution">
    <text evidence="3">The sequence shown here is derived from an EMBL/GenBank/DDBJ whole genome shotgun (WGS) entry which is preliminary data.</text>
</comment>
<dbReference type="PANTHER" id="PTHR20875:SF0">
    <property type="entry name" value="GH12158P"/>
    <property type="match status" value="1"/>
</dbReference>
<gene>
    <name evidence="3" type="ORF">FNF28_06013</name>
</gene>
<feature type="transmembrane region" description="Helical" evidence="2">
    <location>
        <begin position="81"/>
        <end position="101"/>
    </location>
</feature>
<dbReference type="InterPro" id="IPR052603">
    <property type="entry name" value="EFCB6"/>
</dbReference>
<feature type="transmembrane region" description="Helical" evidence="2">
    <location>
        <begin position="122"/>
        <end position="142"/>
    </location>
</feature>
<dbReference type="PANTHER" id="PTHR20875">
    <property type="entry name" value="EF-HAND CALCIUM-BINDING DOMAIN-CONTAINING PROTEIN 6-RELATED"/>
    <property type="match status" value="1"/>
</dbReference>
<keyword evidence="2" id="KW-0472">Membrane</keyword>
<protein>
    <submittedName>
        <fullName evidence="3">Uncharacterized protein</fullName>
    </submittedName>
</protein>
<feature type="compositionally biased region" description="Low complexity" evidence="1">
    <location>
        <begin position="410"/>
        <end position="446"/>
    </location>
</feature>
<reference evidence="3 4" key="1">
    <citation type="submission" date="2019-07" db="EMBL/GenBank/DDBJ databases">
        <title>Genomes of Cafeteria roenbergensis.</title>
        <authorList>
            <person name="Fischer M.G."/>
            <person name="Hackl T."/>
            <person name="Roman M."/>
        </authorList>
    </citation>
    <scope>NUCLEOTIDE SEQUENCE [LARGE SCALE GENOMIC DNA]</scope>
    <source>
        <strain evidence="3 4">RCC970-E3</strain>
    </source>
</reference>
<keyword evidence="2" id="KW-1133">Transmembrane helix</keyword>
<accession>A0A5A8D245</accession>